<feature type="signal peptide" evidence="1">
    <location>
        <begin position="1"/>
        <end position="27"/>
    </location>
</feature>
<reference evidence="3 4" key="1">
    <citation type="journal article" date="2019" name="Emerg. Microbes Infect.">
        <title>Comprehensive subspecies identification of 175 nontuberculous mycobacteria species based on 7547 genomic profiles.</title>
        <authorList>
            <person name="Matsumoto Y."/>
            <person name="Kinjo T."/>
            <person name="Motooka D."/>
            <person name="Nabeya D."/>
            <person name="Jung N."/>
            <person name="Uechi K."/>
            <person name="Horii T."/>
            <person name="Iida T."/>
            <person name="Fujita J."/>
            <person name="Nakamura S."/>
        </authorList>
    </citation>
    <scope>NUCLEOTIDE SEQUENCE [LARGE SCALE GENOMIC DNA]</scope>
    <source>
        <strain evidence="3 4">JCM 17899</strain>
    </source>
</reference>
<dbReference type="Pfam" id="PF05305">
    <property type="entry name" value="DUF732"/>
    <property type="match status" value="1"/>
</dbReference>
<dbReference type="EMBL" id="AP022588">
    <property type="protein sequence ID" value="BBY27322.1"/>
    <property type="molecule type" value="Genomic_DNA"/>
</dbReference>
<sequence>MIRTHLARIAATTVAAGALGLAAVAGAGTAAAGTADYEFLSNLDAGGIVYPTDRAAISDGHLVCDMLADGQSGTDIGATIMGNSDLSADQAATLVVEAASAYCPGYFDQVVA</sequence>
<dbReference type="RefSeq" id="WP_163796216.1">
    <property type="nucleotide sequence ID" value="NZ_AP022588.1"/>
</dbReference>
<evidence type="ECO:0000313" key="3">
    <source>
        <dbReference type="EMBL" id="BBY27322.1"/>
    </source>
</evidence>
<name>A0A7I7QM13_9MYCO</name>
<evidence type="ECO:0000313" key="4">
    <source>
        <dbReference type="Proteomes" id="UP000467193"/>
    </source>
</evidence>
<proteinExistence type="predicted"/>
<feature type="chain" id="PRO_5038581223" description="DUF732 domain-containing protein" evidence="1">
    <location>
        <begin position="28"/>
        <end position="112"/>
    </location>
</feature>
<dbReference type="KEGG" id="msei:MSEDJ_14180"/>
<gene>
    <name evidence="3" type="ORF">MSEDJ_14180</name>
</gene>
<evidence type="ECO:0000256" key="1">
    <source>
        <dbReference type="SAM" id="SignalP"/>
    </source>
</evidence>
<feature type="domain" description="DUF732" evidence="2">
    <location>
        <begin position="35"/>
        <end position="104"/>
    </location>
</feature>
<accession>A0A7I7QM13</accession>
<keyword evidence="1" id="KW-0732">Signal</keyword>
<dbReference type="AlphaFoldDB" id="A0A7I7QM13"/>
<organism evidence="3 4">
    <name type="scientific">Mycolicibacterium sediminis</name>
    <dbReference type="NCBI Taxonomy" id="1286180"/>
    <lineage>
        <taxon>Bacteria</taxon>
        <taxon>Bacillati</taxon>
        <taxon>Actinomycetota</taxon>
        <taxon>Actinomycetes</taxon>
        <taxon>Mycobacteriales</taxon>
        <taxon>Mycobacteriaceae</taxon>
        <taxon>Mycolicibacterium</taxon>
    </lineage>
</organism>
<dbReference type="InterPro" id="IPR007969">
    <property type="entry name" value="DUF732"/>
</dbReference>
<evidence type="ECO:0000259" key="2">
    <source>
        <dbReference type="Pfam" id="PF05305"/>
    </source>
</evidence>
<keyword evidence="4" id="KW-1185">Reference proteome</keyword>
<dbReference type="Proteomes" id="UP000467193">
    <property type="component" value="Chromosome"/>
</dbReference>
<protein>
    <recommendedName>
        <fullName evidence="2">DUF732 domain-containing protein</fullName>
    </recommendedName>
</protein>